<proteinExistence type="predicted"/>
<evidence type="ECO:0000313" key="5">
    <source>
        <dbReference type="Proteomes" id="UP000541444"/>
    </source>
</evidence>
<evidence type="ECO:0000256" key="2">
    <source>
        <dbReference type="PROSITE-ProRule" id="PRU00358"/>
    </source>
</evidence>
<evidence type="ECO:0000259" key="3">
    <source>
        <dbReference type="PROSITE" id="PS51015"/>
    </source>
</evidence>
<evidence type="ECO:0000256" key="1">
    <source>
        <dbReference type="ARBA" id="ARBA00023242"/>
    </source>
</evidence>
<accession>A0A7J7KZ83</accession>
<feature type="domain" description="YDG" evidence="3">
    <location>
        <begin position="1"/>
        <end position="49"/>
    </location>
</feature>
<reference evidence="4 5" key="1">
    <citation type="journal article" date="2020" name="IScience">
        <title>Genome Sequencing of the Endangered Kingdonia uniflora (Circaeasteraceae, Ranunculales) Reveals Potential Mechanisms of Evolutionary Specialization.</title>
        <authorList>
            <person name="Sun Y."/>
            <person name="Deng T."/>
            <person name="Zhang A."/>
            <person name="Moore M.J."/>
            <person name="Landis J.B."/>
            <person name="Lin N."/>
            <person name="Zhang H."/>
            <person name="Zhang X."/>
            <person name="Huang J."/>
            <person name="Zhang X."/>
            <person name="Sun H."/>
            <person name="Wang H."/>
        </authorList>
    </citation>
    <scope>NUCLEOTIDE SEQUENCE [LARGE SCALE GENOMIC DNA]</scope>
    <source>
        <strain evidence="4">TB1705</strain>
        <tissue evidence="4">Leaf</tissue>
    </source>
</reference>
<dbReference type="PROSITE" id="PS51015">
    <property type="entry name" value="YDG"/>
    <property type="match status" value="1"/>
</dbReference>
<name>A0A7J7KZ83_9MAGN</name>
<comment type="subcellular location">
    <subcellularLocation>
        <location evidence="2">Nucleus</location>
    </subcellularLocation>
</comment>
<comment type="caution">
    <text evidence="4">The sequence shown here is derived from an EMBL/GenBank/DDBJ whole genome shotgun (WGS) entry which is preliminary data.</text>
</comment>
<sequence length="98" mass="11601">FHKEKHSSYAPETGVRYDGIYKIEKYWRKIRISVCDEHGDCPRPLPLIKELKKATDITNRKDTPSWDYEERVVGQVVMCFSDFLWDVSTIRNPLLIVE</sequence>
<dbReference type="GO" id="GO:0005634">
    <property type="term" value="C:nucleus"/>
    <property type="evidence" value="ECO:0007669"/>
    <property type="project" value="UniProtKB-SubCell"/>
</dbReference>
<gene>
    <name evidence="4" type="ORF">GIB67_028183</name>
</gene>
<dbReference type="PANTHER" id="PTHR14140">
    <property type="entry name" value="E3 UBIQUITIN-PROTEIN LIGASE UHRF-RELATED"/>
    <property type="match status" value="1"/>
</dbReference>
<protein>
    <recommendedName>
        <fullName evidence="3">YDG domain-containing protein</fullName>
    </recommendedName>
</protein>
<organism evidence="4 5">
    <name type="scientific">Kingdonia uniflora</name>
    <dbReference type="NCBI Taxonomy" id="39325"/>
    <lineage>
        <taxon>Eukaryota</taxon>
        <taxon>Viridiplantae</taxon>
        <taxon>Streptophyta</taxon>
        <taxon>Embryophyta</taxon>
        <taxon>Tracheophyta</taxon>
        <taxon>Spermatophyta</taxon>
        <taxon>Magnoliopsida</taxon>
        <taxon>Ranunculales</taxon>
        <taxon>Circaeasteraceae</taxon>
        <taxon>Kingdonia</taxon>
    </lineage>
</organism>
<dbReference type="GO" id="GO:0061630">
    <property type="term" value="F:ubiquitin protein ligase activity"/>
    <property type="evidence" value="ECO:0007669"/>
    <property type="project" value="TreeGrafter"/>
</dbReference>
<dbReference type="Gene3D" id="2.30.280.10">
    <property type="entry name" value="SRA-YDG"/>
    <property type="match status" value="1"/>
</dbReference>
<dbReference type="InterPro" id="IPR045134">
    <property type="entry name" value="UHRF1/2-like"/>
</dbReference>
<dbReference type="SUPFAM" id="SSF88697">
    <property type="entry name" value="PUA domain-like"/>
    <property type="match status" value="1"/>
</dbReference>
<dbReference type="PANTHER" id="PTHR14140:SF27">
    <property type="entry name" value="OS04G0289800 PROTEIN"/>
    <property type="match status" value="1"/>
</dbReference>
<dbReference type="GO" id="GO:0044027">
    <property type="term" value="P:negative regulation of gene expression via chromosomal CpG island methylation"/>
    <property type="evidence" value="ECO:0007669"/>
    <property type="project" value="TreeGrafter"/>
</dbReference>
<dbReference type="Proteomes" id="UP000541444">
    <property type="component" value="Unassembled WGS sequence"/>
</dbReference>
<dbReference type="AlphaFoldDB" id="A0A7J7KZ83"/>
<dbReference type="EMBL" id="JACGCM010002781">
    <property type="protein sequence ID" value="KAF6135612.1"/>
    <property type="molecule type" value="Genomic_DNA"/>
</dbReference>
<feature type="non-terminal residue" evidence="4">
    <location>
        <position position="1"/>
    </location>
</feature>
<dbReference type="InterPro" id="IPR003105">
    <property type="entry name" value="SRA_YDG"/>
</dbReference>
<evidence type="ECO:0000313" key="4">
    <source>
        <dbReference type="EMBL" id="KAF6135612.1"/>
    </source>
</evidence>
<keyword evidence="1 2" id="KW-0539">Nucleus</keyword>
<dbReference type="InterPro" id="IPR015947">
    <property type="entry name" value="PUA-like_sf"/>
</dbReference>
<dbReference type="OrthoDB" id="2270193at2759"/>
<keyword evidence="5" id="KW-1185">Reference proteome</keyword>
<dbReference type="InterPro" id="IPR036987">
    <property type="entry name" value="SRA-YDG_sf"/>
</dbReference>
<dbReference type="GO" id="GO:0016567">
    <property type="term" value="P:protein ubiquitination"/>
    <property type="evidence" value="ECO:0007669"/>
    <property type="project" value="TreeGrafter"/>
</dbReference>